<dbReference type="EMBL" id="JARK01001368">
    <property type="protein sequence ID" value="EYC16976.1"/>
    <property type="molecule type" value="Genomic_DNA"/>
</dbReference>
<gene>
    <name evidence="2" type="primary">Acey_s0032.g2598</name>
    <name evidence="2" type="ORF">Y032_0032g2598</name>
</gene>
<keyword evidence="1" id="KW-0472">Membrane</keyword>
<name>A0A016UPY1_9BILA</name>
<protein>
    <submittedName>
        <fullName evidence="2">Uncharacterized protein</fullName>
    </submittedName>
</protein>
<organism evidence="2 3">
    <name type="scientific">Ancylostoma ceylanicum</name>
    <dbReference type="NCBI Taxonomy" id="53326"/>
    <lineage>
        <taxon>Eukaryota</taxon>
        <taxon>Metazoa</taxon>
        <taxon>Ecdysozoa</taxon>
        <taxon>Nematoda</taxon>
        <taxon>Chromadorea</taxon>
        <taxon>Rhabditida</taxon>
        <taxon>Rhabditina</taxon>
        <taxon>Rhabditomorpha</taxon>
        <taxon>Strongyloidea</taxon>
        <taxon>Ancylostomatidae</taxon>
        <taxon>Ancylostomatinae</taxon>
        <taxon>Ancylostoma</taxon>
    </lineage>
</organism>
<keyword evidence="3" id="KW-1185">Reference proteome</keyword>
<comment type="caution">
    <text evidence="2">The sequence shown here is derived from an EMBL/GenBank/DDBJ whole genome shotgun (WGS) entry which is preliminary data.</text>
</comment>
<evidence type="ECO:0000256" key="1">
    <source>
        <dbReference type="SAM" id="Phobius"/>
    </source>
</evidence>
<dbReference type="AlphaFoldDB" id="A0A016UPY1"/>
<dbReference type="Proteomes" id="UP000024635">
    <property type="component" value="Unassembled WGS sequence"/>
</dbReference>
<feature type="transmembrane region" description="Helical" evidence="1">
    <location>
        <begin position="20"/>
        <end position="40"/>
    </location>
</feature>
<evidence type="ECO:0000313" key="2">
    <source>
        <dbReference type="EMBL" id="EYC16976.1"/>
    </source>
</evidence>
<reference evidence="3" key="1">
    <citation type="journal article" date="2015" name="Nat. Genet.">
        <title>The genome and transcriptome of the zoonotic hookworm Ancylostoma ceylanicum identify infection-specific gene families.</title>
        <authorList>
            <person name="Schwarz E.M."/>
            <person name="Hu Y."/>
            <person name="Antoshechkin I."/>
            <person name="Miller M.M."/>
            <person name="Sternberg P.W."/>
            <person name="Aroian R.V."/>
        </authorList>
    </citation>
    <scope>NUCLEOTIDE SEQUENCE</scope>
    <source>
        <strain evidence="3">HY135</strain>
    </source>
</reference>
<evidence type="ECO:0000313" key="3">
    <source>
        <dbReference type="Proteomes" id="UP000024635"/>
    </source>
</evidence>
<keyword evidence="1" id="KW-1133">Transmembrane helix</keyword>
<accession>A0A016UPY1</accession>
<sequence length="81" mass="8903">MNSSHSSSTALSLVLQQELLVPSCAYDMMTCFAVFMLLVISQERCGPNRSALLTSLSQTSRVCRQRKTTRSQAAIAFEGSR</sequence>
<proteinExistence type="predicted"/>
<keyword evidence="1" id="KW-0812">Transmembrane</keyword>